<accession>A0A1M7I5I4</accession>
<protein>
    <submittedName>
        <fullName evidence="2">Uncharacterized protein</fullName>
    </submittedName>
</protein>
<keyword evidence="3" id="KW-1185">Reference proteome</keyword>
<dbReference type="AlphaFoldDB" id="A0A1M7I5I4"/>
<dbReference type="EMBL" id="FRBU01000032">
    <property type="protein sequence ID" value="SHM35970.1"/>
    <property type="molecule type" value="Genomic_DNA"/>
</dbReference>
<evidence type="ECO:0000313" key="2">
    <source>
        <dbReference type="EMBL" id="SHM35970.1"/>
    </source>
</evidence>
<evidence type="ECO:0000256" key="1">
    <source>
        <dbReference type="SAM" id="Coils"/>
    </source>
</evidence>
<organism evidence="2 3">
    <name type="scientific">Flavobacterium xanthum</name>
    <dbReference type="NCBI Taxonomy" id="69322"/>
    <lineage>
        <taxon>Bacteria</taxon>
        <taxon>Pseudomonadati</taxon>
        <taxon>Bacteroidota</taxon>
        <taxon>Flavobacteriia</taxon>
        <taxon>Flavobacteriales</taxon>
        <taxon>Flavobacteriaceae</taxon>
        <taxon>Flavobacterium</taxon>
    </lineage>
</organism>
<dbReference type="OrthoDB" id="1357943at2"/>
<dbReference type="RefSeq" id="WP_073354615.1">
    <property type="nucleotide sequence ID" value="NZ_FRBU01000032.1"/>
</dbReference>
<keyword evidence="1" id="KW-0175">Coiled coil</keyword>
<gene>
    <name evidence="2" type="ORF">SAMN05443669_103228</name>
</gene>
<dbReference type="Proteomes" id="UP000184260">
    <property type="component" value="Unassembled WGS sequence"/>
</dbReference>
<feature type="coiled-coil region" evidence="1">
    <location>
        <begin position="111"/>
        <end position="142"/>
    </location>
</feature>
<evidence type="ECO:0000313" key="3">
    <source>
        <dbReference type="Proteomes" id="UP000184260"/>
    </source>
</evidence>
<reference evidence="3" key="1">
    <citation type="submission" date="2016-11" db="EMBL/GenBank/DDBJ databases">
        <authorList>
            <person name="Varghese N."/>
            <person name="Submissions S."/>
        </authorList>
    </citation>
    <scope>NUCLEOTIDE SEQUENCE [LARGE SCALE GENOMIC DNA]</scope>
    <source>
        <strain evidence="3">DSM 3661</strain>
    </source>
</reference>
<proteinExistence type="predicted"/>
<name>A0A1M7I5I4_9FLAO</name>
<sequence>MSNNKELERPYFPEIEKLFSEYVEYYGGTVIDKLAENKVDRKNADYLFENPQIIAELKTFEKDIFSGQEEFTRLEKLYKKWLEEGMMTEKDFRDYAFRRKPLPKKCNEDLIERASRTIERAIHKADKQIEESKKTFNKEKANGIVFLINDGNYFFSTEGFLAVIANLIGRKFKESSFDVIIYLTINQATRKENSELDYNVWIPIYTKVDKAGETIVSDELYVFVNDFGEKLQTEFLPLKTGQELKELTQIESLEESAEELKKHKFIPKDIIYKK</sequence>